<sequence length="46" mass="4655">MADKQTSNKYGSALAQRSLTQGAGYQSAIEGGKIAASCQYSLVGGS</sequence>
<name>A0A7K1TEI4_9BACT</name>
<gene>
    <name evidence="1" type="ORF">GO988_10825</name>
</gene>
<dbReference type="RefSeq" id="WP_157565084.1">
    <property type="nucleotide sequence ID" value="NZ_WQKZ01000002.1"/>
</dbReference>
<reference evidence="1 2" key="1">
    <citation type="submission" date="2019-12" db="EMBL/GenBank/DDBJ databases">
        <title>Hymenobacter sp. HMF4947 Genome sequencing and assembly.</title>
        <authorList>
            <person name="Kang H."/>
            <person name="Cha I."/>
            <person name="Kim H."/>
            <person name="Joh K."/>
        </authorList>
    </citation>
    <scope>NUCLEOTIDE SEQUENCE [LARGE SCALE GENOMIC DNA]</scope>
    <source>
        <strain evidence="1 2">HMF4947</strain>
    </source>
</reference>
<dbReference type="Proteomes" id="UP000441336">
    <property type="component" value="Unassembled WGS sequence"/>
</dbReference>
<proteinExistence type="predicted"/>
<keyword evidence="2" id="KW-1185">Reference proteome</keyword>
<dbReference type="EMBL" id="WQKZ01000002">
    <property type="protein sequence ID" value="MVN76816.1"/>
    <property type="molecule type" value="Genomic_DNA"/>
</dbReference>
<evidence type="ECO:0000313" key="1">
    <source>
        <dbReference type="EMBL" id="MVN76816.1"/>
    </source>
</evidence>
<evidence type="ECO:0000313" key="2">
    <source>
        <dbReference type="Proteomes" id="UP000441336"/>
    </source>
</evidence>
<organism evidence="1 2">
    <name type="scientific">Hymenobacter ginkgonis</name>
    <dbReference type="NCBI Taxonomy" id="2682976"/>
    <lineage>
        <taxon>Bacteria</taxon>
        <taxon>Pseudomonadati</taxon>
        <taxon>Bacteroidota</taxon>
        <taxon>Cytophagia</taxon>
        <taxon>Cytophagales</taxon>
        <taxon>Hymenobacteraceae</taxon>
        <taxon>Hymenobacter</taxon>
    </lineage>
</organism>
<protein>
    <submittedName>
        <fullName evidence="1">Uncharacterized protein</fullName>
    </submittedName>
</protein>
<comment type="caution">
    <text evidence="1">The sequence shown here is derived from an EMBL/GenBank/DDBJ whole genome shotgun (WGS) entry which is preliminary data.</text>
</comment>
<dbReference type="AlphaFoldDB" id="A0A7K1TEI4"/>
<accession>A0A7K1TEI4</accession>